<evidence type="ECO:0000256" key="7">
    <source>
        <dbReference type="ARBA" id="ARBA00023237"/>
    </source>
</evidence>
<dbReference type="GeneID" id="75109720"/>
<gene>
    <name evidence="9" type="ordered locus">LHK_01608</name>
</gene>
<evidence type="ECO:0000256" key="6">
    <source>
        <dbReference type="ARBA" id="ARBA00023136"/>
    </source>
</evidence>
<proteinExistence type="inferred from homology"/>
<dbReference type="eggNOG" id="COG2067">
    <property type="taxonomic scope" value="Bacteria"/>
</dbReference>
<evidence type="ECO:0000313" key="9">
    <source>
        <dbReference type="EMBL" id="ACO74594.1"/>
    </source>
</evidence>
<comment type="subcellular location">
    <subcellularLocation>
        <location evidence="1">Cell outer membrane</location>
        <topology evidence="1">Multi-pass membrane protein</topology>
    </subcellularLocation>
</comment>
<keyword evidence="5 8" id="KW-0732">Signal</keyword>
<dbReference type="SUPFAM" id="SSF56935">
    <property type="entry name" value="Porins"/>
    <property type="match status" value="1"/>
</dbReference>
<dbReference type="STRING" id="557598.LHK_01608"/>
<dbReference type="PANTHER" id="PTHR35093">
    <property type="entry name" value="OUTER MEMBRANE PROTEIN NMB0088-RELATED"/>
    <property type="match status" value="1"/>
</dbReference>
<dbReference type="Pfam" id="PF03349">
    <property type="entry name" value="Toluene_X"/>
    <property type="match status" value="1"/>
</dbReference>
<accession>C1D804</accession>
<reference evidence="9 10" key="1">
    <citation type="journal article" date="2009" name="PLoS Genet.">
        <title>The complete genome and proteome of Laribacter hongkongensis reveal potential mechanisms for adaptations to different temperatures and habitats.</title>
        <authorList>
            <person name="Woo P.C."/>
            <person name="Lau S.K."/>
            <person name="Tse H."/>
            <person name="Teng J.L."/>
            <person name="Curreem S.O."/>
            <person name="Tsang A.K."/>
            <person name="Fan R.Y."/>
            <person name="Wong G.K."/>
            <person name="Huang Y."/>
            <person name="Loman N.J."/>
            <person name="Snyder L.A."/>
            <person name="Cai J.J."/>
            <person name="Huang J.D."/>
            <person name="Mak W."/>
            <person name="Pallen M.J."/>
            <person name="Lok S."/>
            <person name="Yuen K.Y."/>
        </authorList>
    </citation>
    <scope>NUCLEOTIDE SEQUENCE [LARGE SCALE GENOMIC DNA]</scope>
    <source>
        <strain evidence="9 10">HLHK9</strain>
    </source>
</reference>
<evidence type="ECO:0000256" key="5">
    <source>
        <dbReference type="ARBA" id="ARBA00022729"/>
    </source>
</evidence>
<keyword evidence="6" id="KW-0472">Membrane</keyword>
<dbReference type="RefSeq" id="WP_012697080.1">
    <property type="nucleotide sequence ID" value="NC_012559.1"/>
</dbReference>
<comment type="similarity">
    <text evidence="2">Belongs to the OmpP1/FadL family.</text>
</comment>
<organism evidence="9 10">
    <name type="scientific">Laribacter hongkongensis (strain HLHK9)</name>
    <dbReference type="NCBI Taxonomy" id="557598"/>
    <lineage>
        <taxon>Bacteria</taxon>
        <taxon>Pseudomonadati</taxon>
        <taxon>Pseudomonadota</taxon>
        <taxon>Betaproteobacteria</taxon>
        <taxon>Neisseriales</taxon>
        <taxon>Aquaspirillaceae</taxon>
        <taxon>Laribacter</taxon>
    </lineage>
</organism>
<evidence type="ECO:0000256" key="4">
    <source>
        <dbReference type="ARBA" id="ARBA00022692"/>
    </source>
</evidence>
<keyword evidence="7" id="KW-0998">Cell outer membrane</keyword>
<dbReference type="InterPro" id="IPR005017">
    <property type="entry name" value="OMPP1/FadL/TodX"/>
</dbReference>
<evidence type="ECO:0000256" key="2">
    <source>
        <dbReference type="ARBA" id="ARBA00008163"/>
    </source>
</evidence>
<feature type="signal peptide" evidence="8">
    <location>
        <begin position="1"/>
        <end position="22"/>
    </location>
</feature>
<dbReference type="GO" id="GO:0009279">
    <property type="term" value="C:cell outer membrane"/>
    <property type="evidence" value="ECO:0007669"/>
    <property type="project" value="UniProtKB-SubCell"/>
</dbReference>
<dbReference type="EMBL" id="CP001154">
    <property type="protein sequence ID" value="ACO74594.1"/>
    <property type="molecule type" value="Genomic_DNA"/>
</dbReference>
<name>C1D804_LARHH</name>
<dbReference type="GO" id="GO:0015483">
    <property type="term" value="F:long-chain fatty acid transporting porin activity"/>
    <property type="evidence" value="ECO:0007669"/>
    <property type="project" value="TreeGrafter"/>
</dbReference>
<dbReference type="AlphaFoldDB" id="C1D804"/>
<dbReference type="Gene3D" id="2.40.160.60">
    <property type="entry name" value="Outer membrane protein transport protein (OMPP1/FadL/TodX)"/>
    <property type="match status" value="1"/>
</dbReference>
<keyword evidence="3" id="KW-1134">Transmembrane beta strand</keyword>
<dbReference type="KEGG" id="lhk:LHK_01608"/>
<feature type="chain" id="PRO_5002908157" evidence="8">
    <location>
        <begin position="23"/>
        <end position="478"/>
    </location>
</feature>
<keyword evidence="10" id="KW-1185">Reference proteome</keyword>
<protein>
    <submittedName>
        <fullName evidence="9">Probable outer membrane protein</fullName>
    </submittedName>
</protein>
<evidence type="ECO:0000256" key="3">
    <source>
        <dbReference type="ARBA" id="ARBA00022452"/>
    </source>
</evidence>
<dbReference type="PANTHER" id="PTHR35093:SF8">
    <property type="entry name" value="OUTER MEMBRANE PROTEIN NMB0088-RELATED"/>
    <property type="match status" value="1"/>
</dbReference>
<dbReference type="Proteomes" id="UP000002010">
    <property type="component" value="Chromosome"/>
</dbReference>
<evidence type="ECO:0000256" key="1">
    <source>
        <dbReference type="ARBA" id="ARBA00004571"/>
    </source>
</evidence>
<keyword evidence="4" id="KW-0812">Transmembrane</keyword>
<evidence type="ECO:0000313" key="10">
    <source>
        <dbReference type="Proteomes" id="UP000002010"/>
    </source>
</evidence>
<dbReference type="HOGENOM" id="CLU_035981_0_1_4"/>
<sequence length="478" mass="51253">MKIKNLSLAIALMGGIPGVALASGYHFGSQSVSAQGTAFASAAEADDASTIFYNPAGMSRLKGNNFSGGLTVVIPNSDYTDKGSVNFLNRPTGGDNGGTFAPSAVVAPSMYLTHQINDQFTAGIGMFVPFGASLDYGSGWAGRYGITKIDLMTININPSISFKLNEHHSFGFGISAQYMNAELDKASDAISGLIMAGTPSINPGATAAQQQVAGLARAGLISGDGSIKIKGTDWGYGFNLGYMFTLDENTRFGIAYRSAISQKLRGYADWSFDGMSFTGPAAAAKPGVLATLNKKHPDSDASVDVKTPESLSVNGFHQINDKWAVMADVTWTRHSQMQNIDVNFNTPGEGDFVVRQNWRNTYKVSVGANYKYNDALMLRGGIAYDQSPVSDESLRHPALPDSNRWLFSLGGNYKFTKLDSLDFAYTYIDFANANLNYKDSCNPLGMNASGLCTGNGENTKGQYKTNIHMLGVQYNRAF</sequence>
<evidence type="ECO:0000256" key="8">
    <source>
        <dbReference type="SAM" id="SignalP"/>
    </source>
</evidence>